<name>A0A4Q0A0X8_9FUNG</name>
<gene>
    <name evidence="2" type="ORF">BJ085DRAFT_30431</name>
</gene>
<organism evidence="2 3">
    <name type="scientific">Dimargaris cristalligena</name>
    <dbReference type="NCBI Taxonomy" id="215637"/>
    <lineage>
        <taxon>Eukaryota</taxon>
        <taxon>Fungi</taxon>
        <taxon>Fungi incertae sedis</taxon>
        <taxon>Zoopagomycota</taxon>
        <taxon>Kickxellomycotina</taxon>
        <taxon>Dimargaritomycetes</taxon>
        <taxon>Dimargaritales</taxon>
        <taxon>Dimargaritaceae</taxon>
        <taxon>Dimargaris</taxon>
    </lineage>
</organism>
<proteinExistence type="predicted"/>
<sequence>MKFIVALVFSLLALFATLTQARTIPVGGLEIDSLANHGLLRRELYNTPDAAVAGSLQLTEISTYIVTINRLSAFDYSAKNKNIFKNKMASLNIPYTIEAEYTFLIYGYAVSFDPKYLPAVRSISVVKSVALSSTSSGL</sequence>
<accession>A0A4Q0A0X8</accession>
<keyword evidence="3" id="KW-1185">Reference proteome</keyword>
<feature type="signal peptide" evidence="1">
    <location>
        <begin position="1"/>
        <end position="21"/>
    </location>
</feature>
<dbReference type="AlphaFoldDB" id="A0A4Q0A0X8"/>
<feature type="chain" id="PRO_5020873185" evidence="1">
    <location>
        <begin position="22"/>
        <end position="138"/>
    </location>
</feature>
<evidence type="ECO:0000313" key="2">
    <source>
        <dbReference type="EMBL" id="RKP38932.1"/>
    </source>
</evidence>
<reference evidence="3" key="1">
    <citation type="journal article" date="2018" name="Nat. Microbiol.">
        <title>Leveraging single-cell genomics to expand the fungal tree of life.</title>
        <authorList>
            <person name="Ahrendt S.R."/>
            <person name="Quandt C.A."/>
            <person name="Ciobanu D."/>
            <person name="Clum A."/>
            <person name="Salamov A."/>
            <person name="Andreopoulos B."/>
            <person name="Cheng J.F."/>
            <person name="Woyke T."/>
            <person name="Pelin A."/>
            <person name="Henrissat B."/>
            <person name="Reynolds N.K."/>
            <person name="Benny G.L."/>
            <person name="Smith M.E."/>
            <person name="James T.Y."/>
            <person name="Grigoriev I.V."/>
        </authorList>
    </citation>
    <scope>NUCLEOTIDE SEQUENCE [LARGE SCALE GENOMIC DNA]</scope>
    <source>
        <strain evidence="3">RSA 468</strain>
    </source>
</reference>
<dbReference type="Proteomes" id="UP000268162">
    <property type="component" value="Unassembled WGS sequence"/>
</dbReference>
<evidence type="ECO:0000256" key="1">
    <source>
        <dbReference type="SAM" id="SignalP"/>
    </source>
</evidence>
<protein>
    <submittedName>
        <fullName evidence="2">Uncharacterized protein</fullName>
    </submittedName>
</protein>
<keyword evidence="1" id="KW-0732">Signal</keyword>
<evidence type="ECO:0000313" key="3">
    <source>
        <dbReference type="Proteomes" id="UP000268162"/>
    </source>
</evidence>
<dbReference type="EMBL" id="ML002315">
    <property type="protein sequence ID" value="RKP38932.1"/>
    <property type="molecule type" value="Genomic_DNA"/>
</dbReference>